<dbReference type="InterPro" id="IPR000698">
    <property type="entry name" value="Arrestin"/>
</dbReference>
<dbReference type="OrthoDB" id="298939at2759"/>
<feature type="compositionally biased region" description="Basic and acidic residues" evidence="3">
    <location>
        <begin position="48"/>
        <end position="58"/>
    </location>
</feature>
<dbReference type="Gene3D" id="2.60.40.840">
    <property type="match status" value="1"/>
</dbReference>
<proteinExistence type="inferred from homology"/>
<feature type="region of interest" description="Disordered" evidence="3">
    <location>
        <begin position="25"/>
        <end position="89"/>
    </location>
</feature>
<evidence type="ECO:0000256" key="3">
    <source>
        <dbReference type="SAM" id="MobiDB-lite"/>
    </source>
</evidence>
<dbReference type="InterPro" id="IPR014753">
    <property type="entry name" value="Arrestin_N"/>
</dbReference>
<evidence type="ECO:0000259" key="4">
    <source>
        <dbReference type="SMART" id="SM01017"/>
    </source>
</evidence>
<evidence type="ECO:0000256" key="1">
    <source>
        <dbReference type="ARBA" id="ARBA00005298"/>
    </source>
</evidence>
<reference evidence="5 6" key="2">
    <citation type="submission" date="2019-01" db="EMBL/GenBank/DDBJ databases">
        <title>The decoding of complex shrimp genome reveals the adaptation for benthos swimmer, frequently molting mechanism and breeding impact on genome.</title>
        <authorList>
            <person name="Sun Y."/>
            <person name="Gao Y."/>
            <person name="Yu Y."/>
        </authorList>
    </citation>
    <scope>NUCLEOTIDE SEQUENCE [LARGE SCALE GENOMIC DNA]</scope>
    <source>
        <tissue evidence="5">Muscle</tissue>
    </source>
</reference>
<dbReference type="GO" id="GO:0007165">
    <property type="term" value="P:signal transduction"/>
    <property type="evidence" value="ECO:0007669"/>
    <property type="project" value="InterPro"/>
</dbReference>
<keyword evidence="2" id="KW-0716">Sensory transduction</keyword>
<dbReference type="InterPro" id="IPR014752">
    <property type="entry name" value="Arrestin-like_C"/>
</dbReference>
<dbReference type="Proteomes" id="UP000283509">
    <property type="component" value="Unassembled WGS sequence"/>
</dbReference>
<evidence type="ECO:0000313" key="6">
    <source>
        <dbReference type="Proteomes" id="UP000283509"/>
    </source>
</evidence>
<dbReference type="GO" id="GO:0001664">
    <property type="term" value="F:G protein-coupled receptor binding"/>
    <property type="evidence" value="ECO:0007669"/>
    <property type="project" value="TreeGrafter"/>
</dbReference>
<accession>A0A3R7PN12</accession>
<dbReference type="InterPro" id="IPR011022">
    <property type="entry name" value="Arrestin_C-like"/>
</dbReference>
<protein>
    <submittedName>
        <fullName evidence="5">Putative arrestin-like</fullName>
    </submittedName>
</protein>
<name>A0A3R7PN12_PENVA</name>
<feature type="compositionally biased region" description="Low complexity" evidence="3">
    <location>
        <begin position="30"/>
        <end position="42"/>
    </location>
</feature>
<evidence type="ECO:0000256" key="2">
    <source>
        <dbReference type="ARBA" id="ARBA00022606"/>
    </source>
</evidence>
<organism evidence="5 6">
    <name type="scientific">Penaeus vannamei</name>
    <name type="common">Whiteleg shrimp</name>
    <name type="synonym">Litopenaeus vannamei</name>
    <dbReference type="NCBI Taxonomy" id="6689"/>
    <lineage>
        <taxon>Eukaryota</taxon>
        <taxon>Metazoa</taxon>
        <taxon>Ecdysozoa</taxon>
        <taxon>Arthropoda</taxon>
        <taxon>Crustacea</taxon>
        <taxon>Multicrustacea</taxon>
        <taxon>Malacostraca</taxon>
        <taxon>Eumalacostraca</taxon>
        <taxon>Eucarida</taxon>
        <taxon>Decapoda</taxon>
        <taxon>Dendrobranchiata</taxon>
        <taxon>Penaeoidea</taxon>
        <taxon>Penaeidae</taxon>
        <taxon>Penaeus</taxon>
    </lineage>
</organism>
<sequence>MTTCVEGGSSRAWRSPTATAARRMRSWDFTSARSSSSSTPRSLPCWRRPNDRRPRTTHQEAGCQRLPHQRQPSGERPCSVSLDGGSEGSTQPLGVIYDLRLYVADRKEERPHKRNSVGFAVRKVQYACPGSSNRQPQTLVSKGFTLSPGRLNLEVTLPQDVYFHGQPIEATLSVNNVSKKTVKNMKAEVVQHVEVTMTNTHFSRVVASLESREGCPITPGCNLTKTFSLNPVASVNKRRFGIALDGQVKDQDANLASSTLVAEGKNVNDALGIIVSYSVRVKLNCGTIAGDLTADVPFKLVHPDPASVKAPLRKTQSADIEVEEFTNLRRGQSIAED</sequence>
<dbReference type="GO" id="GO:0005737">
    <property type="term" value="C:cytoplasm"/>
    <property type="evidence" value="ECO:0007669"/>
    <property type="project" value="TreeGrafter"/>
</dbReference>
<comment type="caution">
    <text evidence="5">The sequence shown here is derived from an EMBL/GenBank/DDBJ whole genome shotgun (WGS) entry which is preliminary data.</text>
</comment>
<dbReference type="GO" id="GO:0002031">
    <property type="term" value="P:G protein-coupled receptor internalization"/>
    <property type="evidence" value="ECO:0007669"/>
    <property type="project" value="TreeGrafter"/>
</dbReference>
<keyword evidence="6" id="KW-1185">Reference proteome</keyword>
<dbReference type="PRINTS" id="PR00309">
    <property type="entry name" value="ARRESTIN"/>
</dbReference>
<dbReference type="PANTHER" id="PTHR11792:SF23">
    <property type="entry name" value="PHOSRESTIN-1"/>
    <property type="match status" value="1"/>
</dbReference>
<reference evidence="5 6" key="1">
    <citation type="submission" date="2018-04" db="EMBL/GenBank/DDBJ databases">
        <authorList>
            <person name="Zhang X."/>
            <person name="Yuan J."/>
            <person name="Li F."/>
            <person name="Xiang J."/>
        </authorList>
    </citation>
    <scope>NUCLEOTIDE SEQUENCE [LARGE SCALE GENOMIC DNA]</scope>
    <source>
        <tissue evidence="5">Muscle</tissue>
    </source>
</reference>
<gene>
    <name evidence="5" type="ORF">C7M84_004103</name>
</gene>
<dbReference type="EMBL" id="QCYY01001546">
    <property type="protein sequence ID" value="ROT77246.1"/>
    <property type="molecule type" value="Genomic_DNA"/>
</dbReference>
<dbReference type="InterPro" id="IPR014756">
    <property type="entry name" value="Ig_E-set"/>
</dbReference>
<feature type="domain" description="Arrestin C-terminal-like" evidence="4">
    <location>
        <begin position="147"/>
        <end position="305"/>
    </location>
</feature>
<dbReference type="PANTHER" id="PTHR11792">
    <property type="entry name" value="ARRESTIN"/>
    <property type="match status" value="1"/>
</dbReference>
<dbReference type="Gene3D" id="2.60.40.640">
    <property type="match status" value="1"/>
</dbReference>
<evidence type="ECO:0000313" key="5">
    <source>
        <dbReference type="EMBL" id="ROT77246.1"/>
    </source>
</evidence>
<dbReference type="AlphaFoldDB" id="A0A3R7PN12"/>
<comment type="similarity">
    <text evidence="1">Belongs to the arrestin family.</text>
</comment>
<dbReference type="STRING" id="6689.A0A3R7PN12"/>
<dbReference type="SMART" id="SM01017">
    <property type="entry name" value="Arrestin_C"/>
    <property type="match status" value="1"/>
</dbReference>
<dbReference type="SUPFAM" id="SSF81296">
    <property type="entry name" value="E set domains"/>
    <property type="match status" value="2"/>
</dbReference>
<dbReference type="Pfam" id="PF02752">
    <property type="entry name" value="Arrestin_C"/>
    <property type="match status" value="1"/>
</dbReference>